<evidence type="ECO:0000256" key="3">
    <source>
        <dbReference type="PROSITE-ProRule" id="PRU01248"/>
    </source>
</evidence>
<keyword evidence="1 3" id="KW-0238">DNA-binding</keyword>
<dbReference type="Pfam" id="PF01609">
    <property type="entry name" value="DDE_Tnp_1"/>
    <property type="match status" value="1"/>
</dbReference>
<dbReference type="Gene3D" id="1.10.443.10">
    <property type="entry name" value="Intergrase catalytic core"/>
    <property type="match status" value="1"/>
</dbReference>
<dbReference type="InterPro" id="IPR002559">
    <property type="entry name" value="Transposase_11"/>
</dbReference>
<dbReference type="InterPro" id="IPR044068">
    <property type="entry name" value="CB"/>
</dbReference>
<accession>A0ABS0CUZ8</accession>
<dbReference type="Proteomes" id="UP000702209">
    <property type="component" value="Unassembled WGS sequence"/>
</dbReference>
<dbReference type="Pfam" id="PF13495">
    <property type="entry name" value="Phage_int_SAM_4"/>
    <property type="match status" value="1"/>
</dbReference>
<keyword evidence="7" id="KW-1185">Reference proteome</keyword>
<evidence type="ECO:0000259" key="5">
    <source>
        <dbReference type="PROSITE" id="PS51900"/>
    </source>
</evidence>
<evidence type="ECO:0000256" key="2">
    <source>
        <dbReference type="ARBA" id="ARBA00023172"/>
    </source>
</evidence>
<feature type="region of interest" description="Disordered" evidence="4">
    <location>
        <begin position="379"/>
        <end position="400"/>
    </location>
</feature>
<dbReference type="Gene3D" id="1.10.150.130">
    <property type="match status" value="1"/>
</dbReference>
<dbReference type="PROSITE" id="PS51900">
    <property type="entry name" value="CB"/>
    <property type="match status" value="1"/>
</dbReference>
<comment type="caution">
    <text evidence="6">The sequence shown here is derived from an EMBL/GenBank/DDBJ whole genome shotgun (WGS) entry which is preliminary data.</text>
</comment>
<dbReference type="EMBL" id="JADLQX010000018">
    <property type="protein sequence ID" value="MBF6300426.1"/>
    <property type="molecule type" value="Genomic_DNA"/>
</dbReference>
<reference evidence="6 7" key="1">
    <citation type="submission" date="2020-10" db="EMBL/GenBank/DDBJ databases">
        <title>Identification of Nocardia species via Next-generation sequencing and recognition of intraspecies genetic diversity.</title>
        <authorList>
            <person name="Li P."/>
            <person name="Li P."/>
            <person name="Lu B."/>
        </authorList>
    </citation>
    <scope>NUCLEOTIDE SEQUENCE [LARGE SCALE GENOMIC DNA]</scope>
    <source>
        <strain evidence="6 7">BJ06-0157</strain>
    </source>
</reference>
<evidence type="ECO:0000313" key="7">
    <source>
        <dbReference type="Proteomes" id="UP000702209"/>
    </source>
</evidence>
<evidence type="ECO:0000256" key="1">
    <source>
        <dbReference type="ARBA" id="ARBA00023125"/>
    </source>
</evidence>
<organism evidence="6 7">
    <name type="scientific">Nocardia amamiensis</name>
    <dbReference type="NCBI Taxonomy" id="404578"/>
    <lineage>
        <taxon>Bacteria</taxon>
        <taxon>Bacillati</taxon>
        <taxon>Actinomycetota</taxon>
        <taxon>Actinomycetes</taxon>
        <taxon>Mycobacteriales</taxon>
        <taxon>Nocardiaceae</taxon>
        <taxon>Nocardia</taxon>
    </lineage>
</organism>
<dbReference type="InterPro" id="IPR011010">
    <property type="entry name" value="DNA_brk_join_enz"/>
</dbReference>
<evidence type="ECO:0000313" key="6">
    <source>
        <dbReference type="EMBL" id="MBF6300426.1"/>
    </source>
</evidence>
<dbReference type="InterPro" id="IPR013762">
    <property type="entry name" value="Integrase-like_cat_sf"/>
</dbReference>
<dbReference type="PANTHER" id="PTHR30007:SF0">
    <property type="entry name" value="TRANSPOSASE"/>
    <property type="match status" value="1"/>
</dbReference>
<dbReference type="PANTHER" id="PTHR30007">
    <property type="entry name" value="PHP DOMAIN PROTEIN"/>
    <property type="match status" value="1"/>
</dbReference>
<feature type="domain" description="Core-binding (CB)" evidence="5">
    <location>
        <begin position="54"/>
        <end position="145"/>
    </location>
</feature>
<dbReference type="InterPro" id="IPR004107">
    <property type="entry name" value="Integrase_SAM-like_N"/>
</dbReference>
<proteinExistence type="predicted"/>
<sequence>MPARGWALMVLSGELSEAGAILDRTDLYREVSMSSAVTTVAQEASTRVSVPRSLWAREELARFDAYLAGRDDLSQRSRETYRERVADLLTWLETRSERQEALCDPTVRDRVVLAYQDHLIGERRVKPSTVNLAHAAINTFYRWRGVGPTTLARIKHPPRTPHTLTAAQLSTLLRAAAAHSHRDHAIIGLLLNNGLSMSEIRLLNVEWLTLRADTGHLKVRGPSGNSRTVVLGASTRRLLELWLVERRALLGALRPRAMSRTVRAPEPGRHRARRRCPSRRMCFNACVKMRGADTVPAGSAGYDAGKKIKGRKRHIATDTCGLLLAVVVIAASIQDRDAAHRLLAAVRACLATVSLVFADGGRSVRSVVFATRAEGTLLSARRQPHEPRRSRGSRPRTSTAAAMVPVRCAVGVSMPPGSPRWSWSRRGVGREAGRCRCRKPRSGA</sequence>
<protein>
    <submittedName>
        <fullName evidence="6">Phage integrase N-terminal SAM-like domain-containing protein</fullName>
    </submittedName>
</protein>
<dbReference type="SUPFAM" id="SSF56349">
    <property type="entry name" value="DNA breaking-rejoining enzymes"/>
    <property type="match status" value="1"/>
</dbReference>
<evidence type="ECO:0000256" key="4">
    <source>
        <dbReference type="SAM" id="MobiDB-lite"/>
    </source>
</evidence>
<keyword evidence="2" id="KW-0233">DNA recombination</keyword>
<dbReference type="InterPro" id="IPR010998">
    <property type="entry name" value="Integrase_recombinase_N"/>
</dbReference>
<gene>
    <name evidence="6" type="ORF">IU459_23180</name>
</gene>
<name>A0ABS0CUZ8_9NOCA</name>